<organism evidence="3 4">
    <name type="scientific">Neoroseomonas lacus</name>
    <dbReference type="NCBI Taxonomy" id="287609"/>
    <lineage>
        <taxon>Bacteria</taxon>
        <taxon>Pseudomonadati</taxon>
        <taxon>Pseudomonadota</taxon>
        <taxon>Alphaproteobacteria</taxon>
        <taxon>Acetobacterales</taxon>
        <taxon>Acetobacteraceae</taxon>
        <taxon>Neoroseomonas</taxon>
    </lineage>
</organism>
<sequence>MTRILPASALALAIAAALPLAPAMASSDDSRRASAETLSRAAVDAAAAATAVRTAGYGPVRSVEWERTAWEVKALDAEGRRVELRVDAATGAVTRRDR</sequence>
<keyword evidence="4" id="KW-1185">Reference proteome</keyword>
<reference evidence="3" key="2">
    <citation type="submission" date="2020-09" db="EMBL/GenBank/DDBJ databases">
        <authorList>
            <person name="Sun Q."/>
            <person name="Zhou Y."/>
        </authorList>
    </citation>
    <scope>NUCLEOTIDE SEQUENCE</scope>
    <source>
        <strain evidence="3">CGMCC 1.3617</strain>
    </source>
</reference>
<dbReference type="Proteomes" id="UP000661507">
    <property type="component" value="Unassembled WGS sequence"/>
</dbReference>
<evidence type="ECO:0000256" key="1">
    <source>
        <dbReference type="SAM" id="SignalP"/>
    </source>
</evidence>
<reference evidence="3" key="1">
    <citation type="journal article" date="2014" name="Int. J. Syst. Evol. Microbiol.">
        <title>Complete genome sequence of Corynebacterium casei LMG S-19264T (=DSM 44701T), isolated from a smear-ripened cheese.</title>
        <authorList>
            <consortium name="US DOE Joint Genome Institute (JGI-PGF)"/>
            <person name="Walter F."/>
            <person name="Albersmeier A."/>
            <person name="Kalinowski J."/>
            <person name="Ruckert C."/>
        </authorList>
    </citation>
    <scope>NUCLEOTIDE SEQUENCE</scope>
    <source>
        <strain evidence="3">CGMCC 1.3617</strain>
    </source>
</reference>
<keyword evidence="1" id="KW-0732">Signal</keyword>
<gene>
    <name evidence="3" type="ORF">GCM10011320_19440</name>
</gene>
<dbReference type="AlphaFoldDB" id="A0A917KFP4"/>
<evidence type="ECO:0000313" key="3">
    <source>
        <dbReference type="EMBL" id="GGJ12305.1"/>
    </source>
</evidence>
<dbReference type="InterPro" id="IPR025711">
    <property type="entry name" value="PepSY"/>
</dbReference>
<dbReference type="Pfam" id="PF13670">
    <property type="entry name" value="PepSY_2"/>
    <property type="match status" value="1"/>
</dbReference>
<feature type="signal peptide" evidence="1">
    <location>
        <begin position="1"/>
        <end position="25"/>
    </location>
</feature>
<dbReference type="RefSeq" id="WP_188966843.1">
    <property type="nucleotide sequence ID" value="NZ_BMKW01000004.1"/>
</dbReference>
<comment type="caution">
    <text evidence="3">The sequence shown here is derived from an EMBL/GenBank/DDBJ whole genome shotgun (WGS) entry which is preliminary data.</text>
</comment>
<evidence type="ECO:0000259" key="2">
    <source>
        <dbReference type="Pfam" id="PF13670"/>
    </source>
</evidence>
<name>A0A917KFP4_9PROT</name>
<protein>
    <recommendedName>
        <fullName evidence="2">PepSY domain-containing protein</fullName>
    </recommendedName>
</protein>
<dbReference type="EMBL" id="BMKW01000004">
    <property type="protein sequence ID" value="GGJ12305.1"/>
    <property type="molecule type" value="Genomic_DNA"/>
</dbReference>
<feature type="chain" id="PRO_5037068150" description="PepSY domain-containing protein" evidence="1">
    <location>
        <begin position="26"/>
        <end position="98"/>
    </location>
</feature>
<feature type="domain" description="PepSY" evidence="2">
    <location>
        <begin position="10"/>
        <end position="96"/>
    </location>
</feature>
<proteinExistence type="predicted"/>
<accession>A0A917KFP4</accession>
<evidence type="ECO:0000313" key="4">
    <source>
        <dbReference type="Proteomes" id="UP000661507"/>
    </source>
</evidence>